<gene>
    <name evidence="2" type="ORF">P154DRAFT_388906</name>
</gene>
<feature type="non-terminal residue" evidence="2">
    <location>
        <position position="158"/>
    </location>
</feature>
<evidence type="ECO:0000313" key="2">
    <source>
        <dbReference type="EMBL" id="KAF1996020.1"/>
    </source>
</evidence>
<dbReference type="OrthoDB" id="3778493at2759"/>
<feature type="coiled-coil region" evidence="1">
    <location>
        <begin position="126"/>
        <end position="153"/>
    </location>
</feature>
<name>A0A6A5W2N1_9PLEO</name>
<evidence type="ECO:0000256" key="1">
    <source>
        <dbReference type="SAM" id="Coils"/>
    </source>
</evidence>
<dbReference type="EMBL" id="ML977630">
    <property type="protein sequence ID" value="KAF1996020.1"/>
    <property type="molecule type" value="Genomic_DNA"/>
</dbReference>
<proteinExistence type="predicted"/>
<feature type="non-terminal residue" evidence="2">
    <location>
        <position position="1"/>
    </location>
</feature>
<dbReference type="Proteomes" id="UP000799779">
    <property type="component" value="Unassembled WGS sequence"/>
</dbReference>
<dbReference type="AlphaFoldDB" id="A0A6A5W2N1"/>
<accession>A0A6A5W2N1</accession>
<keyword evidence="1" id="KW-0175">Coiled coil</keyword>
<keyword evidence="3" id="KW-1185">Reference proteome</keyword>
<reference evidence="2" key="1">
    <citation type="journal article" date="2020" name="Stud. Mycol.">
        <title>101 Dothideomycetes genomes: a test case for predicting lifestyles and emergence of pathogens.</title>
        <authorList>
            <person name="Haridas S."/>
            <person name="Albert R."/>
            <person name="Binder M."/>
            <person name="Bloem J."/>
            <person name="Labutti K."/>
            <person name="Salamov A."/>
            <person name="Andreopoulos B."/>
            <person name="Baker S."/>
            <person name="Barry K."/>
            <person name="Bills G."/>
            <person name="Bluhm B."/>
            <person name="Cannon C."/>
            <person name="Castanera R."/>
            <person name="Culley D."/>
            <person name="Daum C."/>
            <person name="Ezra D."/>
            <person name="Gonzalez J."/>
            <person name="Henrissat B."/>
            <person name="Kuo A."/>
            <person name="Liang C."/>
            <person name="Lipzen A."/>
            <person name="Lutzoni F."/>
            <person name="Magnuson J."/>
            <person name="Mondo S."/>
            <person name="Nolan M."/>
            <person name="Ohm R."/>
            <person name="Pangilinan J."/>
            <person name="Park H.-J."/>
            <person name="Ramirez L."/>
            <person name="Alfaro M."/>
            <person name="Sun H."/>
            <person name="Tritt A."/>
            <person name="Yoshinaga Y."/>
            <person name="Zwiers L.-H."/>
            <person name="Turgeon B."/>
            <person name="Goodwin S."/>
            <person name="Spatafora J."/>
            <person name="Crous P."/>
            <person name="Grigoriev I."/>
        </authorList>
    </citation>
    <scope>NUCLEOTIDE SEQUENCE</scope>
    <source>
        <strain evidence="2">CBS 123094</strain>
    </source>
</reference>
<sequence>PGNRADKPEYKRCCQMFGLMRIAFQKAQTSNDPIAPYREIQNLERTFCRLLAAASPNKGIPEKMRVCLDELKLAIGEVIQYGPENPVALGLDQMEASAESTPQPTYEEMHNLRVEPKVKMVPETRLLKVKNELKEAQAKITELNGENNSLALRVRQLE</sequence>
<organism evidence="2 3">
    <name type="scientific">Amniculicola lignicola CBS 123094</name>
    <dbReference type="NCBI Taxonomy" id="1392246"/>
    <lineage>
        <taxon>Eukaryota</taxon>
        <taxon>Fungi</taxon>
        <taxon>Dikarya</taxon>
        <taxon>Ascomycota</taxon>
        <taxon>Pezizomycotina</taxon>
        <taxon>Dothideomycetes</taxon>
        <taxon>Pleosporomycetidae</taxon>
        <taxon>Pleosporales</taxon>
        <taxon>Amniculicolaceae</taxon>
        <taxon>Amniculicola</taxon>
    </lineage>
</organism>
<protein>
    <submittedName>
        <fullName evidence="2">Uncharacterized protein</fullName>
    </submittedName>
</protein>
<evidence type="ECO:0000313" key="3">
    <source>
        <dbReference type="Proteomes" id="UP000799779"/>
    </source>
</evidence>